<evidence type="ECO:0000256" key="1">
    <source>
        <dbReference type="ARBA" id="ARBA00003544"/>
    </source>
</evidence>
<dbReference type="InterPro" id="IPR008490">
    <property type="entry name" value="Transposase_InsH_N"/>
</dbReference>
<evidence type="ECO:0000313" key="10">
    <source>
        <dbReference type="Proteomes" id="UP000479132"/>
    </source>
</evidence>
<evidence type="ECO:0000256" key="4">
    <source>
        <dbReference type="ARBA" id="ARBA00023125"/>
    </source>
</evidence>
<dbReference type="Pfam" id="PF05598">
    <property type="entry name" value="DUF772"/>
    <property type="match status" value="1"/>
</dbReference>
<comment type="similarity">
    <text evidence="2">Belongs to the transposase 11 family.</text>
</comment>
<name>A0A6M1THN3_9BACT</name>
<evidence type="ECO:0000313" key="9">
    <source>
        <dbReference type="EMBL" id="NGP90244.1"/>
    </source>
</evidence>
<evidence type="ECO:0000259" key="7">
    <source>
        <dbReference type="Pfam" id="PF01609"/>
    </source>
</evidence>
<dbReference type="NCBIfam" id="NF033581">
    <property type="entry name" value="transpos_IS5_4"/>
    <property type="match status" value="1"/>
</dbReference>
<keyword evidence="3" id="KW-0815">Transposition</keyword>
<feature type="domain" description="Transposase IS4-like" evidence="7">
    <location>
        <begin position="78"/>
        <end position="257"/>
    </location>
</feature>
<feature type="region of interest" description="Disordered" evidence="6">
    <location>
        <begin position="94"/>
        <end position="120"/>
    </location>
</feature>
<dbReference type="GO" id="GO:0006313">
    <property type="term" value="P:DNA transposition"/>
    <property type="evidence" value="ECO:0007669"/>
    <property type="project" value="InterPro"/>
</dbReference>
<proteinExistence type="inferred from homology"/>
<dbReference type="InterPro" id="IPR002559">
    <property type="entry name" value="Transposase_11"/>
</dbReference>
<comment type="function">
    <text evidence="1">Involved in the transposition of the insertion sequence IS5.</text>
</comment>
<dbReference type="GO" id="GO:0004803">
    <property type="term" value="F:transposase activity"/>
    <property type="evidence" value="ECO:0007669"/>
    <property type="project" value="InterPro"/>
</dbReference>
<dbReference type="PANTHER" id="PTHR35604">
    <property type="entry name" value="TRANSPOSASE INSH FOR INSERTION SEQUENCE ELEMENT IS5A-RELATED"/>
    <property type="match status" value="1"/>
</dbReference>
<keyword evidence="5" id="KW-0233">DNA recombination</keyword>
<dbReference type="GO" id="GO:0003677">
    <property type="term" value="F:DNA binding"/>
    <property type="evidence" value="ECO:0007669"/>
    <property type="project" value="UniProtKB-KW"/>
</dbReference>
<comment type="caution">
    <text evidence="9">The sequence shown here is derived from an EMBL/GenBank/DDBJ whole genome shotgun (WGS) entry which is preliminary data.</text>
</comment>
<dbReference type="PANTHER" id="PTHR35604:SF2">
    <property type="entry name" value="TRANSPOSASE INSH FOR INSERTION SEQUENCE ELEMENT IS5A-RELATED"/>
    <property type="match status" value="1"/>
</dbReference>
<evidence type="ECO:0000256" key="5">
    <source>
        <dbReference type="ARBA" id="ARBA00023172"/>
    </source>
</evidence>
<feature type="compositionally biased region" description="Polar residues" evidence="6">
    <location>
        <begin position="106"/>
        <end position="120"/>
    </location>
</feature>
<sequence length="276" mass="31445">MIRGLFLQHLYQLSDPQLEDQLIDRLSFRRFAGLPLEQQVPDFSTFWRFRQALAEGGHLEDLFREVTGQLEAKGLILKRGTVVDATIIESAGRPLSDEAREELEQDPSSQIDTDADSTQKGGTHYLGYKGHIGVDVGSKLIRRVSFTEASPHDSTQLETLLSGDERAIFGDKAYPSRDLKLRCRKEGIYYGILDKAYRNRPLSGSQKRRNTRKRRVRRYGEHPFSAIKQRYGMAVATAKTKIRNKAQFIMAALCWNIERSISWAKKEWKVTPAAAT</sequence>
<gene>
    <name evidence="9" type="ORF">G3569_17930</name>
</gene>
<reference evidence="9 10" key="1">
    <citation type="submission" date="2020-02" db="EMBL/GenBank/DDBJ databases">
        <title>Aliifodinibius halophilus 2W32, complete genome.</title>
        <authorList>
            <person name="Li Y."/>
            <person name="Wu S."/>
        </authorList>
    </citation>
    <scope>NUCLEOTIDE SEQUENCE [LARGE SCALE GENOMIC DNA]</scope>
    <source>
        <strain evidence="9 10">2W32</strain>
    </source>
</reference>
<evidence type="ECO:0000256" key="6">
    <source>
        <dbReference type="SAM" id="MobiDB-lite"/>
    </source>
</evidence>
<dbReference type="InterPro" id="IPR047959">
    <property type="entry name" value="Transpos_IS5"/>
</dbReference>
<keyword evidence="4" id="KW-0238">DNA-binding</keyword>
<accession>A0A6M1THN3</accession>
<dbReference type="Proteomes" id="UP000479132">
    <property type="component" value="Unassembled WGS sequence"/>
</dbReference>
<dbReference type="EMBL" id="JAALLS010000046">
    <property type="protein sequence ID" value="NGP90244.1"/>
    <property type="molecule type" value="Genomic_DNA"/>
</dbReference>
<keyword evidence="10" id="KW-1185">Reference proteome</keyword>
<evidence type="ECO:0000256" key="3">
    <source>
        <dbReference type="ARBA" id="ARBA00022578"/>
    </source>
</evidence>
<protein>
    <submittedName>
        <fullName evidence="9">IS5 family transposase</fullName>
    </submittedName>
</protein>
<dbReference type="Pfam" id="PF01609">
    <property type="entry name" value="DDE_Tnp_1"/>
    <property type="match status" value="1"/>
</dbReference>
<evidence type="ECO:0000259" key="8">
    <source>
        <dbReference type="Pfam" id="PF05598"/>
    </source>
</evidence>
<dbReference type="AlphaFoldDB" id="A0A6M1THN3"/>
<evidence type="ECO:0000256" key="2">
    <source>
        <dbReference type="ARBA" id="ARBA00010075"/>
    </source>
</evidence>
<organism evidence="9 10">
    <name type="scientific">Fodinibius halophilus</name>
    <dbReference type="NCBI Taxonomy" id="1736908"/>
    <lineage>
        <taxon>Bacteria</taxon>
        <taxon>Pseudomonadati</taxon>
        <taxon>Balneolota</taxon>
        <taxon>Balneolia</taxon>
        <taxon>Balneolales</taxon>
        <taxon>Balneolaceae</taxon>
        <taxon>Fodinibius</taxon>
    </lineage>
</organism>
<feature type="domain" description="Transposase InsH N-terminal" evidence="8">
    <location>
        <begin position="1"/>
        <end position="51"/>
    </location>
</feature>